<dbReference type="EMBL" id="MCFN01001743">
    <property type="protein sequence ID" value="OXB52902.1"/>
    <property type="molecule type" value="Genomic_DNA"/>
</dbReference>
<dbReference type="InterPro" id="IPR013783">
    <property type="entry name" value="Ig-like_fold"/>
</dbReference>
<dbReference type="Pfam" id="PF00041">
    <property type="entry name" value="fn3"/>
    <property type="match status" value="1"/>
</dbReference>
<accession>A0A226MCA2</accession>
<protein>
    <recommendedName>
        <fullName evidence="1">Fibronectin type-III domain-containing protein</fullName>
    </recommendedName>
</protein>
<dbReference type="InterPro" id="IPR003961">
    <property type="entry name" value="FN3_dom"/>
</dbReference>
<proteinExistence type="predicted"/>
<feature type="non-terminal residue" evidence="2">
    <location>
        <position position="1"/>
    </location>
</feature>
<dbReference type="Proteomes" id="UP000198323">
    <property type="component" value="Unassembled WGS sequence"/>
</dbReference>
<dbReference type="STRING" id="9009.A0A226MCA2"/>
<reference evidence="2 3" key="1">
    <citation type="submission" date="2016-07" db="EMBL/GenBank/DDBJ databases">
        <title>Disparate Historic Effective Population Sizes Predicted by Modern Levels of Genome Diversity for the Scaled Quail (Callipepla squamata) and the Northern Bobwhite (Colinus virginianus): Inferences from First and Second Generation Draft Genome Assemblies for Sympatric New World Quail.</title>
        <authorList>
            <person name="Oldeschulte D.L."/>
            <person name="Halley Y.A."/>
            <person name="Bhattarai E.K."/>
            <person name="Brashear W.A."/>
            <person name="Hill J."/>
            <person name="Metz R.P."/>
            <person name="Johnson C.D."/>
            <person name="Rollins D."/>
            <person name="Peterson M.J."/>
            <person name="Bickhart D.M."/>
            <person name="Decker J.E."/>
            <person name="Seabury C.M."/>
        </authorList>
    </citation>
    <scope>NUCLEOTIDE SEQUENCE [LARGE SCALE GENOMIC DNA]</scope>
    <source>
        <strain evidence="2 3">Texas</strain>
        <tissue evidence="2">Leg muscle</tissue>
    </source>
</reference>
<dbReference type="PROSITE" id="PS50853">
    <property type="entry name" value="FN3"/>
    <property type="match status" value="1"/>
</dbReference>
<dbReference type="InterPro" id="IPR036116">
    <property type="entry name" value="FN3_sf"/>
</dbReference>
<comment type="caution">
    <text evidence="2">The sequence shown here is derived from an EMBL/GenBank/DDBJ whole genome shotgun (WGS) entry which is preliminary data.</text>
</comment>
<evidence type="ECO:0000259" key="1">
    <source>
        <dbReference type="PROSITE" id="PS50853"/>
    </source>
</evidence>
<name>A0A226MCA2_CALSU</name>
<dbReference type="Gene3D" id="2.60.40.10">
    <property type="entry name" value="Immunoglobulins"/>
    <property type="match status" value="1"/>
</dbReference>
<evidence type="ECO:0000313" key="3">
    <source>
        <dbReference type="Proteomes" id="UP000198323"/>
    </source>
</evidence>
<keyword evidence="3" id="KW-1185">Reference proteome</keyword>
<sequence length="141" mass="15073">AQRCAYGVISHLGSFPAEIPSVTPRLAACNQTSFHVTWPCPTVPVDGYEVAVIPMDKPAALTGSVVTFEVTGLTPGQAFEIFIQAQREQHLGAPGTLRVRTCMCHLLWDMHGDRRSMGGAWGQQEYGGGTGMGIARGTEEA</sequence>
<dbReference type="CDD" id="cd00063">
    <property type="entry name" value="FN3"/>
    <property type="match status" value="1"/>
</dbReference>
<organism evidence="2 3">
    <name type="scientific">Callipepla squamata</name>
    <name type="common">Scaled quail</name>
    <dbReference type="NCBI Taxonomy" id="9009"/>
    <lineage>
        <taxon>Eukaryota</taxon>
        <taxon>Metazoa</taxon>
        <taxon>Chordata</taxon>
        <taxon>Craniata</taxon>
        <taxon>Vertebrata</taxon>
        <taxon>Euteleostomi</taxon>
        <taxon>Archelosauria</taxon>
        <taxon>Archosauria</taxon>
        <taxon>Dinosauria</taxon>
        <taxon>Saurischia</taxon>
        <taxon>Theropoda</taxon>
        <taxon>Coelurosauria</taxon>
        <taxon>Aves</taxon>
        <taxon>Neognathae</taxon>
        <taxon>Galloanserae</taxon>
        <taxon>Galliformes</taxon>
        <taxon>Odontophoridae</taxon>
        <taxon>Callipepla</taxon>
    </lineage>
</organism>
<dbReference type="OrthoDB" id="6130531at2759"/>
<dbReference type="SUPFAM" id="SSF49265">
    <property type="entry name" value="Fibronectin type III"/>
    <property type="match status" value="1"/>
</dbReference>
<feature type="domain" description="Fibronectin type-III" evidence="1">
    <location>
        <begin position="20"/>
        <end position="105"/>
    </location>
</feature>
<gene>
    <name evidence="2" type="ORF">ASZ78_014221</name>
</gene>
<dbReference type="AlphaFoldDB" id="A0A226MCA2"/>
<evidence type="ECO:0000313" key="2">
    <source>
        <dbReference type="EMBL" id="OXB52902.1"/>
    </source>
</evidence>